<dbReference type="eggNOG" id="KOG0269">
    <property type="taxonomic scope" value="Eukaryota"/>
</dbReference>
<dbReference type="Gene3D" id="2.130.10.10">
    <property type="entry name" value="YVTN repeat-like/Quinoprotein amine dehydrogenase"/>
    <property type="match status" value="1"/>
</dbReference>
<evidence type="ECO:0000256" key="3">
    <source>
        <dbReference type="ARBA" id="ARBA00022723"/>
    </source>
</evidence>
<keyword evidence="3" id="KW-0479">Metal-binding</keyword>
<dbReference type="GO" id="GO:0061462">
    <property type="term" value="P:protein localization to lysosome"/>
    <property type="evidence" value="ECO:0007669"/>
    <property type="project" value="Ensembl"/>
</dbReference>
<dbReference type="FunCoup" id="G1PG54">
    <property type="interactions" value="3312"/>
</dbReference>
<dbReference type="Ensembl" id="ENSMLUT00000010532.2">
    <property type="protein sequence ID" value="ENSMLUP00000009599.2"/>
    <property type="gene ID" value="ENSMLUG00000010488.2"/>
</dbReference>
<comment type="similarity">
    <text evidence="1">Belongs to the WD repeat WDR24 family.</text>
</comment>
<dbReference type="InParanoid" id="G1PG54"/>
<dbReference type="InterPro" id="IPR015943">
    <property type="entry name" value="WD40/YVTN_repeat-like_dom_sf"/>
</dbReference>
<dbReference type="SUPFAM" id="SSF50978">
    <property type="entry name" value="WD40 repeat-like"/>
    <property type="match status" value="1"/>
</dbReference>
<dbReference type="GO" id="GO:1904263">
    <property type="term" value="P:positive regulation of TORC1 signaling"/>
    <property type="evidence" value="ECO:0007669"/>
    <property type="project" value="Ensembl"/>
</dbReference>
<dbReference type="InterPro" id="IPR036322">
    <property type="entry name" value="WD40_repeat_dom_sf"/>
</dbReference>
<dbReference type="GO" id="GO:0008270">
    <property type="term" value="F:zinc ion binding"/>
    <property type="evidence" value="ECO:0007669"/>
    <property type="project" value="UniProtKB-KW"/>
</dbReference>
<dbReference type="EMBL" id="AAPE02047852">
    <property type="status" value="NOT_ANNOTATED_CDS"/>
    <property type="molecule type" value="Genomic_DNA"/>
</dbReference>
<keyword evidence="5" id="KW-0863">Zinc-finger</keyword>
<evidence type="ECO:0000256" key="6">
    <source>
        <dbReference type="ARBA" id="ARBA00022833"/>
    </source>
</evidence>
<evidence type="ECO:0000256" key="7">
    <source>
        <dbReference type="ARBA" id="ARBA00040269"/>
    </source>
</evidence>
<dbReference type="GeneTree" id="ENSGT00940000159396"/>
<dbReference type="InterPro" id="IPR037590">
    <property type="entry name" value="WDR24"/>
</dbReference>
<dbReference type="PANTHER" id="PTHR46200">
    <property type="entry name" value="GATOR COMPLEX PROTEIN WDR24"/>
    <property type="match status" value="1"/>
</dbReference>
<dbReference type="PANTHER" id="PTHR46200:SF1">
    <property type="entry name" value="GATOR COMPLEX PROTEIN WDR24"/>
    <property type="match status" value="1"/>
</dbReference>
<dbReference type="GO" id="GO:0005765">
    <property type="term" value="C:lysosomal membrane"/>
    <property type="evidence" value="ECO:0007669"/>
    <property type="project" value="Ensembl"/>
</dbReference>
<evidence type="ECO:0000256" key="8">
    <source>
        <dbReference type="ARBA" id="ARBA00046230"/>
    </source>
</evidence>
<dbReference type="GO" id="GO:0038202">
    <property type="term" value="P:TORC1 signaling"/>
    <property type="evidence" value="ECO:0007669"/>
    <property type="project" value="Ensembl"/>
</dbReference>
<dbReference type="CDD" id="cd16693">
    <property type="entry name" value="mRING-H2-C3H3C2_WDR24"/>
    <property type="match status" value="1"/>
</dbReference>
<dbReference type="AlphaFoldDB" id="G1PG54"/>
<dbReference type="GO" id="GO:0045947">
    <property type="term" value="P:negative regulation of translational initiation"/>
    <property type="evidence" value="ECO:0007669"/>
    <property type="project" value="Ensembl"/>
</dbReference>
<feature type="region of interest" description="Disordered" evidence="10">
    <location>
        <begin position="1"/>
        <end position="53"/>
    </location>
</feature>
<evidence type="ECO:0000313" key="11">
    <source>
        <dbReference type="Ensembl" id="ENSMLUP00000009599.2"/>
    </source>
</evidence>
<evidence type="ECO:0000313" key="12">
    <source>
        <dbReference type="Proteomes" id="UP000001074"/>
    </source>
</evidence>
<feature type="compositionally biased region" description="Basic and acidic residues" evidence="10">
    <location>
        <begin position="1"/>
        <end position="16"/>
    </location>
</feature>
<feature type="repeat" description="WD" evidence="9">
    <location>
        <begin position="181"/>
        <end position="223"/>
    </location>
</feature>
<organism evidence="11 12">
    <name type="scientific">Myotis lucifugus</name>
    <name type="common">Little brown bat</name>
    <dbReference type="NCBI Taxonomy" id="59463"/>
    <lineage>
        <taxon>Eukaryota</taxon>
        <taxon>Metazoa</taxon>
        <taxon>Chordata</taxon>
        <taxon>Craniata</taxon>
        <taxon>Vertebrata</taxon>
        <taxon>Euteleostomi</taxon>
        <taxon>Mammalia</taxon>
        <taxon>Eutheria</taxon>
        <taxon>Laurasiatheria</taxon>
        <taxon>Chiroptera</taxon>
        <taxon>Yangochiroptera</taxon>
        <taxon>Vespertilionidae</taxon>
        <taxon>Myotis</taxon>
    </lineage>
</organism>
<accession>G1PG54</accession>
<dbReference type="PROSITE" id="PS50082">
    <property type="entry name" value="WD_REPEATS_2"/>
    <property type="match status" value="2"/>
</dbReference>
<proteinExistence type="inferred from homology"/>
<dbReference type="GO" id="GO:0034198">
    <property type="term" value="P:cellular response to amino acid starvation"/>
    <property type="evidence" value="ECO:0007669"/>
    <property type="project" value="Ensembl"/>
</dbReference>
<evidence type="ECO:0000256" key="9">
    <source>
        <dbReference type="PROSITE-ProRule" id="PRU00221"/>
    </source>
</evidence>
<dbReference type="GO" id="GO:0061630">
    <property type="term" value="F:ubiquitin protein ligase activity"/>
    <property type="evidence" value="ECO:0007669"/>
    <property type="project" value="Ensembl"/>
</dbReference>
<keyword evidence="2 9" id="KW-0853">WD repeat</keyword>
<dbReference type="GO" id="GO:0016239">
    <property type="term" value="P:positive regulation of macroautophagy"/>
    <property type="evidence" value="ECO:0007669"/>
    <property type="project" value="TreeGrafter"/>
</dbReference>
<dbReference type="PROSITE" id="PS00678">
    <property type="entry name" value="WD_REPEATS_1"/>
    <property type="match status" value="1"/>
</dbReference>
<reference evidence="11" key="3">
    <citation type="submission" date="2025-09" db="UniProtKB">
        <authorList>
            <consortium name="Ensembl"/>
        </authorList>
    </citation>
    <scope>IDENTIFICATION</scope>
</reference>
<dbReference type="InterPro" id="IPR019775">
    <property type="entry name" value="WD40_repeat_CS"/>
</dbReference>
<feature type="repeat" description="WD" evidence="9">
    <location>
        <begin position="339"/>
        <end position="381"/>
    </location>
</feature>
<keyword evidence="4" id="KW-0677">Repeat</keyword>
<dbReference type="GO" id="GO:0061700">
    <property type="term" value="C:GATOR2 complex"/>
    <property type="evidence" value="ECO:0007669"/>
    <property type="project" value="Ensembl"/>
</dbReference>
<evidence type="ECO:0000256" key="10">
    <source>
        <dbReference type="SAM" id="MobiDB-lite"/>
    </source>
</evidence>
<evidence type="ECO:0000256" key="4">
    <source>
        <dbReference type="ARBA" id="ARBA00022737"/>
    </source>
</evidence>
<dbReference type="GO" id="GO:1904262">
    <property type="term" value="P:negative regulation of TORC1 signaling"/>
    <property type="evidence" value="ECO:0007669"/>
    <property type="project" value="Ensembl"/>
</dbReference>
<feature type="region of interest" description="Disordered" evidence="10">
    <location>
        <begin position="716"/>
        <end position="736"/>
    </location>
</feature>
<comment type="function">
    <text evidence="8">Catalytic component of the GATOR2 complex, a multiprotein complex that acts as an activator of the amino acid-sensing branch of the mTORC1 signaling pathway. The GATOR2 complex indirectly activates mTORC1 through the inhibition of the GATOR1 subcomplex. GATOR2 probably acts as an E3 ubiquitin-protein ligase toward GATOR1. In the presence of abundant amino acids, the GATOR2 complex mediates ubiquitination of the NPRL2 core component of the GATOR1 complex, leading to GATOR1 inactivation. In the absence of amino acids, GATOR2 is inhibited, activating the GATOR1 complex. In addition to its role in regulation of the mTORC1 complex, promotes the acidification of lysosomes and facilitates autophagic flux. Within the GATOR2 complex, WDR24 constitutes the catalytic subunit that mediates 'Lys-6'-linked ubiquitination of NPRL2.</text>
</comment>
<dbReference type="GO" id="GO:0045948">
    <property type="term" value="P:positive regulation of translational initiation"/>
    <property type="evidence" value="ECO:0007669"/>
    <property type="project" value="Ensembl"/>
</dbReference>
<dbReference type="STRING" id="59463.ENSMLUP00000009599"/>
<dbReference type="Proteomes" id="UP000001074">
    <property type="component" value="Unassembled WGS sequence"/>
</dbReference>
<dbReference type="HOGENOM" id="CLU_010233_0_0_1"/>
<evidence type="ECO:0000256" key="5">
    <source>
        <dbReference type="ARBA" id="ARBA00022771"/>
    </source>
</evidence>
<dbReference type="InterPro" id="IPR001680">
    <property type="entry name" value="WD40_rpt"/>
</dbReference>
<dbReference type="GO" id="GO:0005829">
    <property type="term" value="C:cytosol"/>
    <property type="evidence" value="ECO:0007669"/>
    <property type="project" value="Ensembl"/>
</dbReference>
<reference evidence="11" key="2">
    <citation type="submission" date="2025-08" db="UniProtKB">
        <authorList>
            <consortium name="Ensembl"/>
        </authorList>
    </citation>
    <scope>IDENTIFICATION</scope>
</reference>
<dbReference type="SMART" id="SM00320">
    <property type="entry name" value="WD40"/>
    <property type="match status" value="6"/>
</dbReference>
<evidence type="ECO:0000256" key="1">
    <source>
        <dbReference type="ARBA" id="ARBA00008134"/>
    </source>
</evidence>
<dbReference type="PROSITE" id="PS50294">
    <property type="entry name" value="WD_REPEATS_REGION"/>
    <property type="match status" value="1"/>
</dbReference>
<dbReference type="Pfam" id="PF00400">
    <property type="entry name" value="WD40"/>
    <property type="match status" value="2"/>
</dbReference>
<dbReference type="OMA" id="EPMWLIS"/>
<dbReference type="GO" id="GO:0002181">
    <property type="term" value="P:cytoplasmic translation"/>
    <property type="evidence" value="ECO:0007669"/>
    <property type="project" value="Ensembl"/>
</dbReference>
<keyword evidence="12" id="KW-1185">Reference proteome</keyword>
<name>G1PG54_MYOLU</name>
<reference evidence="11 12" key="1">
    <citation type="journal article" date="2011" name="Nature">
        <title>A high-resolution map of human evolutionary constraint using 29 mammals.</title>
        <authorList>
            <person name="Lindblad-Toh K."/>
            <person name="Garber M."/>
            <person name="Zuk O."/>
            <person name="Lin M.F."/>
            <person name="Parker B.J."/>
            <person name="Washietl S."/>
            <person name="Kheradpour P."/>
            <person name="Ernst J."/>
            <person name="Jordan G."/>
            <person name="Mauceli E."/>
            <person name="Ward L.D."/>
            <person name="Lowe C.B."/>
            <person name="Holloway A.K."/>
            <person name="Clamp M."/>
            <person name="Gnerre S."/>
            <person name="Alfoldi J."/>
            <person name="Beal K."/>
            <person name="Chang J."/>
            <person name="Clawson H."/>
            <person name="Cuff J."/>
            <person name="Di Palma F."/>
            <person name="Fitzgerald S."/>
            <person name="Flicek P."/>
            <person name="Guttman M."/>
            <person name="Hubisz M.J."/>
            <person name="Jaffe D.B."/>
            <person name="Jungreis I."/>
            <person name="Kent W.J."/>
            <person name="Kostka D."/>
            <person name="Lara M."/>
            <person name="Martins A.L."/>
            <person name="Massingham T."/>
            <person name="Moltke I."/>
            <person name="Raney B.J."/>
            <person name="Rasmussen M.D."/>
            <person name="Robinson J."/>
            <person name="Stark A."/>
            <person name="Vilella A.J."/>
            <person name="Wen J."/>
            <person name="Xie X."/>
            <person name="Zody M.C."/>
            <person name="Baldwin J."/>
            <person name="Bloom T."/>
            <person name="Chin C.W."/>
            <person name="Heiman D."/>
            <person name="Nicol R."/>
            <person name="Nusbaum C."/>
            <person name="Young S."/>
            <person name="Wilkinson J."/>
            <person name="Worley K.C."/>
            <person name="Kovar C.L."/>
            <person name="Muzny D.M."/>
            <person name="Gibbs R.A."/>
            <person name="Cree A."/>
            <person name="Dihn H.H."/>
            <person name="Fowler G."/>
            <person name="Jhangiani S."/>
            <person name="Joshi V."/>
            <person name="Lee S."/>
            <person name="Lewis L.R."/>
            <person name="Nazareth L.V."/>
            <person name="Okwuonu G."/>
            <person name="Santibanez J."/>
            <person name="Warren W.C."/>
            <person name="Mardis E.R."/>
            <person name="Weinstock G.M."/>
            <person name="Wilson R.K."/>
            <person name="Delehaunty K."/>
            <person name="Dooling D."/>
            <person name="Fronik C."/>
            <person name="Fulton L."/>
            <person name="Fulton B."/>
            <person name="Graves T."/>
            <person name="Minx P."/>
            <person name="Sodergren E."/>
            <person name="Birney E."/>
            <person name="Margulies E.H."/>
            <person name="Herrero J."/>
            <person name="Green E.D."/>
            <person name="Haussler D."/>
            <person name="Siepel A."/>
            <person name="Goldman N."/>
            <person name="Pollard K.S."/>
            <person name="Pedersen J.S."/>
            <person name="Lander E.S."/>
            <person name="Kellis M."/>
        </authorList>
    </citation>
    <scope>NUCLEOTIDE SEQUENCE [LARGE SCALE GENOMIC DNA]</scope>
</reference>
<evidence type="ECO:0000256" key="2">
    <source>
        <dbReference type="ARBA" id="ARBA00022574"/>
    </source>
</evidence>
<keyword evidence="6" id="KW-0862">Zinc</keyword>
<sequence length="926" mass="102744">TDKKRSTSDKGRERDGLFPVRRFRPSRAALLNGSGTRGGRGSISSSGSIDERSSDCLDLTAEGIAMEKMSRVTTALSSSALTGHTMHCHLDAPANAISVCRDAAQVVVAGRSIFKIYAIEEEQFVEKLNLRVGRKPSLNLSCADVVWHQMDENLLATAATNGVVVTWNLGRPSRNKQDQLFTEHKRTVNKVCFHPSEAHVLLSGSQDGFMKCFDLRRKDSVSTFSGEALGGGLGRWSSETPVHPMFCHPVLKLGHSFVQGLTSEKRIQGKARPRSLYQKPPDPVGICSEINGEMSPGQSESVRDVQFSIRDYFTFASTFENGNVQLWDIRRPDRCERMFTAHNGPVFCCDWHPEDRGWLATGGRDKMVKVWDMTTQRAKEVHCVQTIASVARVKWRPECRHHLATCSMMVDHNIYVWDVRRPFVPAAMFEEHRDVTTGIAWRHPHDPSFLLSGSKDSTLCQHLFRDASQPVERANPEGLCYGLFGDLAFAAKESLVAAESGRKPYAGDRRQPIFFKRKLDPAEPFAGLASSALSVFEMEPGSGSMSWFVDTAERYALAGRPLAELCDHNSKVARELGRNQVAQTWTMLRIIYCSPGLVPTTNLNHSVGKGSSCGLPLMNSFNLKDMAQGLGSETRLDRSKGDTRSDTVLLDSSATLITNEDNEETEGSDVPADYLLGDAEGEDDELYLLDPDHAHTEEPEYVLPQEAFPLRHEIVDTPPGPENLQDKADSPHVSGSEADVASLAPMDSSFSLVSVSHALYDSRLPPDFFSALVCDMLRFYAEQGDVQMAVSVLIVLGERVRKDIDEQTQEHWYASYIDLLQRFCLWNVSNQVVKLSTSRAISCLNQASTTLHVNCSHCKRPMSSRGWVCDRCHRCASMCAVCHHVVKGLFVWCQGCSHGGHLQHIMKWLEGSSHCPAGCGHLCEYS</sequence>
<gene>
    <name evidence="11" type="primary">WDR24</name>
</gene>
<dbReference type="GO" id="GO:0085020">
    <property type="term" value="P:protein K6-linked ubiquitination"/>
    <property type="evidence" value="ECO:0007669"/>
    <property type="project" value="Ensembl"/>
</dbReference>
<protein>
    <recommendedName>
        <fullName evidence="7">GATOR2 complex protein WDR24</fullName>
    </recommendedName>
</protein>